<dbReference type="GO" id="GO:0016874">
    <property type="term" value="F:ligase activity"/>
    <property type="evidence" value="ECO:0007669"/>
    <property type="project" value="TreeGrafter"/>
</dbReference>
<dbReference type="InterPro" id="IPR007921">
    <property type="entry name" value="CHAP_dom"/>
</dbReference>
<keyword evidence="1" id="KW-0472">Membrane</keyword>
<evidence type="ECO:0000259" key="3">
    <source>
        <dbReference type="PROSITE" id="PS50911"/>
    </source>
</evidence>
<evidence type="ECO:0000256" key="2">
    <source>
        <dbReference type="SAM" id="SignalP"/>
    </source>
</evidence>
<dbReference type="Proteomes" id="UP000663891">
    <property type="component" value="Unassembled WGS sequence"/>
</dbReference>
<dbReference type="PANTHER" id="PTHR30094">
    <property type="entry name" value="BIFUNCTIONAL GLUTATHIONYLSPERMIDINE SYNTHETASE/AMIDASE-RELATED"/>
    <property type="match status" value="1"/>
</dbReference>
<dbReference type="EMBL" id="CAJNON010000044">
    <property type="protein sequence ID" value="CAF0857452.1"/>
    <property type="molecule type" value="Genomic_DNA"/>
</dbReference>
<keyword evidence="1" id="KW-0812">Transmembrane</keyword>
<dbReference type="PANTHER" id="PTHR30094:SF0">
    <property type="entry name" value="BIFUNCTIONAL GLUTATHIONYLSPERMIDINE SYNTHETASE_AMIDASE-RELATED"/>
    <property type="match status" value="1"/>
</dbReference>
<dbReference type="Proteomes" id="UP000663881">
    <property type="component" value="Unassembled WGS sequence"/>
</dbReference>
<dbReference type="AlphaFoldDB" id="A0A819DM78"/>
<evidence type="ECO:0000313" key="5">
    <source>
        <dbReference type="EMBL" id="CAF3838163.1"/>
    </source>
</evidence>
<dbReference type="InterPro" id="IPR038765">
    <property type="entry name" value="Papain-like_cys_pep_sf"/>
</dbReference>
<feature type="domain" description="Peptidase C51" evidence="3">
    <location>
        <begin position="49"/>
        <end position="191"/>
    </location>
</feature>
<dbReference type="InterPro" id="IPR051705">
    <property type="entry name" value="Gsp_Synthetase/Amidase"/>
</dbReference>
<gene>
    <name evidence="5" type="ORF">OKA104_LOCUS20725</name>
    <name evidence="4" type="ORF">VCS650_LOCUS7007</name>
</gene>
<keyword evidence="2" id="KW-0732">Signal</keyword>
<feature type="signal peptide" evidence="2">
    <location>
        <begin position="1"/>
        <end position="16"/>
    </location>
</feature>
<name>A0A819DM78_9BILA</name>
<accession>A0A819DM78</accession>
<evidence type="ECO:0000256" key="1">
    <source>
        <dbReference type="SAM" id="Phobius"/>
    </source>
</evidence>
<dbReference type="SUPFAM" id="SSF54001">
    <property type="entry name" value="Cysteine proteinases"/>
    <property type="match status" value="1"/>
</dbReference>
<reference evidence="5" key="1">
    <citation type="submission" date="2021-02" db="EMBL/GenBank/DDBJ databases">
        <authorList>
            <person name="Nowell W R."/>
        </authorList>
    </citation>
    <scope>NUCLEOTIDE SEQUENCE</scope>
</reference>
<comment type="caution">
    <text evidence="5">The sequence shown here is derived from an EMBL/GenBank/DDBJ whole genome shotgun (WGS) entry which is preliminary data.</text>
</comment>
<keyword evidence="1" id="KW-1133">Transmembrane helix</keyword>
<dbReference type="PROSITE" id="PS50911">
    <property type="entry name" value="CHAP"/>
    <property type="match status" value="1"/>
</dbReference>
<dbReference type="OrthoDB" id="299748at2759"/>
<organism evidence="5 6">
    <name type="scientific">Adineta steineri</name>
    <dbReference type="NCBI Taxonomy" id="433720"/>
    <lineage>
        <taxon>Eukaryota</taxon>
        <taxon>Metazoa</taxon>
        <taxon>Spiralia</taxon>
        <taxon>Gnathifera</taxon>
        <taxon>Rotifera</taxon>
        <taxon>Eurotatoria</taxon>
        <taxon>Bdelloidea</taxon>
        <taxon>Adinetida</taxon>
        <taxon>Adinetidae</taxon>
        <taxon>Adineta</taxon>
    </lineage>
</organism>
<evidence type="ECO:0000313" key="4">
    <source>
        <dbReference type="EMBL" id="CAF0857452.1"/>
    </source>
</evidence>
<evidence type="ECO:0000313" key="6">
    <source>
        <dbReference type="Proteomes" id="UP000663881"/>
    </source>
</evidence>
<feature type="transmembrane region" description="Helical" evidence="1">
    <location>
        <begin position="236"/>
        <end position="253"/>
    </location>
</feature>
<dbReference type="Pfam" id="PF05257">
    <property type="entry name" value="CHAP"/>
    <property type="match status" value="1"/>
</dbReference>
<dbReference type="Gene3D" id="3.90.1720.10">
    <property type="entry name" value="endopeptidase domain like (from Nostoc punctiforme)"/>
    <property type="match status" value="1"/>
</dbReference>
<feature type="chain" id="PRO_5035617892" description="Peptidase C51 domain-containing protein" evidence="2">
    <location>
        <begin position="17"/>
        <end position="258"/>
    </location>
</feature>
<dbReference type="EMBL" id="CAJOAY010001400">
    <property type="protein sequence ID" value="CAF3838163.1"/>
    <property type="molecule type" value="Genomic_DNA"/>
</dbReference>
<protein>
    <recommendedName>
        <fullName evidence="3">Peptidase C51 domain-containing protein</fullName>
    </recommendedName>
</protein>
<sequence length="258" mass="29920">MKFLLILINIYLLVKCDNNVDIPSQSVNRTVVPYNTIVGYASTNVEAYSNGNDSQTTTEYNSLYGIFMGIKWQCVEYARRWLFIRKGCVFDSIDGAADIWTQIDYVQRVDNKKCFSVKKYSNGSPNPPRNESLLIYNRSGIALPFGHVAIIVDVLSNSIRVAEENYDSYLWIGNYSREIPYKYLNGNYYIEDKYPIAGWISIIDYNQTKPLDQYTINNIIKLNGTSPDFICSNNSIYHFISFYSYLIFIFVLLKNYYM</sequence>
<proteinExistence type="predicted"/>